<dbReference type="InterPro" id="IPR052533">
    <property type="entry name" value="WalJ/YycJ-like"/>
</dbReference>
<proteinExistence type="predicted"/>
<dbReference type="InterPro" id="IPR036866">
    <property type="entry name" value="RibonucZ/Hydroxyglut_hydro"/>
</dbReference>
<evidence type="ECO:0000259" key="1">
    <source>
        <dbReference type="SMART" id="SM00849"/>
    </source>
</evidence>
<name>A0A1X9MHJ2_9BACI</name>
<protein>
    <submittedName>
        <fullName evidence="2">Putative metallo-hydrolase YycJ</fullName>
        <ecNumber evidence="2">3.-.-.-</ecNumber>
    </submittedName>
</protein>
<dbReference type="InterPro" id="IPR058121">
    <property type="entry name" value="WalJ/YycJ"/>
</dbReference>
<dbReference type="PANTHER" id="PTHR47619">
    <property type="entry name" value="METALLO-HYDROLASE YYCJ-RELATED"/>
    <property type="match status" value="1"/>
</dbReference>
<dbReference type="RefSeq" id="WP_066155258.1">
    <property type="nucleotide sequence ID" value="NZ_CP020814.1"/>
</dbReference>
<organism evidence="2 3">
    <name type="scientific">Halalkalibacter krulwichiae</name>
    <dbReference type="NCBI Taxonomy" id="199441"/>
    <lineage>
        <taxon>Bacteria</taxon>
        <taxon>Bacillati</taxon>
        <taxon>Bacillota</taxon>
        <taxon>Bacilli</taxon>
        <taxon>Bacillales</taxon>
        <taxon>Bacillaceae</taxon>
        <taxon>Halalkalibacter</taxon>
    </lineage>
</organism>
<accession>A0A1X9MHJ2</accession>
<sequence length="265" mass="29754">MTLRFSVLASGSTGNAVYVETDEQRLLIDAGLSGKKMDELFQAINRNPKELTGILVSHEHSDHIKGVGIFARKHNLPIYANEKTWQAMDGQLGNLSTDQKFIFQTDEVKTFGNLDVESFGVSHDAVEPMFFSFHHEDKKLVLATDMGYVSERIKGTIRGADMFIFESNHDINMLRMGRYPWSIKRRILSDVGHVSNEDAAMALSECIGDKTSRIYLAHLSLDNNMKDLARLSVEQVLKEQGMAVGEQFELYDTDPHQPTALTVVS</sequence>
<dbReference type="Gene3D" id="3.60.15.10">
    <property type="entry name" value="Ribonuclease Z/Hydroxyacylglutathione hydrolase-like"/>
    <property type="match status" value="1"/>
</dbReference>
<dbReference type="STRING" id="199441.BkAM31D_25195"/>
<evidence type="ECO:0000313" key="2">
    <source>
        <dbReference type="EMBL" id="ARK32896.1"/>
    </source>
</evidence>
<dbReference type="EC" id="3.-.-.-" evidence="2"/>
<dbReference type="GO" id="GO:0016787">
    <property type="term" value="F:hydrolase activity"/>
    <property type="evidence" value="ECO:0007669"/>
    <property type="project" value="UniProtKB-KW"/>
</dbReference>
<dbReference type="EMBL" id="CP020814">
    <property type="protein sequence ID" value="ARK32896.1"/>
    <property type="molecule type" value="Genomic_DNA"/>
</dbReference>
<dbReference type="InterPro" id="IPR001279">
    <property type="entry name" value="Metallo-B-lactamas"/>
</dbReference>
<gene>
    <name evidence="2" type="primary">yycJ_2</name>
    <name evidence="2" type="ORF">BkAM31D_25195</name>
</gene>
<dbReference type="AlphaFoldDB" id="A0A1X9MHJ2"/>
<dbReference type="SMART" id="SM00849">
    <property type="entry name" value="Lactamase_B"/>
    <property type="match status" value="1"/>
</dbReference>
<keyword evidence="2" id="KW-0378">Hydrolase</keyword>
<dbReference type="KEGG" id="bkw:BkAM31D_25195"/>
<dbReference type="CDD" id="cd07733">
    <property type="entry name" value="YycJ-like_MBL-fold"/>
    <property type="match status" value="1"/>
</dbReference>
<dbReference type="SUPFAM" id="SSF56281">
    <property type="entry name" value="Metallo-hydrolase/oxidoreductase"/>
    <property type="match status" value="1"/>
</dbReference>
<keyword evidence="3" id="KW-1185">Reference proteome</keyword>
<dbReference type="Pfam" id="PF00753">
    <property type="entry name" value="Lactamase_B"/>
    <property type="match status" value="1"/>
</dbReference>
<dbReference type="PANTHER" id="PTHR47619:SF1">
    <property type="entry name" value="EXODEOXYRIBONUCLEASE WALJ"/>
    <property type="match status" value="1"/>
</dbReference>
<feature type="domain" description="Metallo-beta-lactamase" evidence="1">
    <location>
        <begin position="13"/>
        <end position="218"/>
    </location>
</feature>
<reference evidence="2 3" key="1">
    <citation type="submission" date="2017-04" db="EMBL/GenBank/DDBJ databases">
        <title>Bacillus krulwichiae AM31D Genome sequencing and assembly.</title>
        <authorList>
            <person name="Krulwich T.A."/>
            <person name="Anastor L."/>
            <person name="Ehrlich R."/>
            <person name="Ehrlich G.D."/>
            <person name="Janto B."/>
        </authorList>
    </citation>
    <scope>NUCLEOTIDE SEQUENCE [LARGE SCALE GENOMIC DNA]</scope>
    <source>
        <strain evidence="2 3">AM31D</strain>
    </source>
</reference>
<dbReference type="Proteomes" id="UP000193006">
    <property type="component" value="Chromosome"/>
</dbReference>
<evidence type="ECO:0000313" key="3">
    <source>
        <dbReference type="Proteomes" id="UP000193006"/>
    </source>
</evidence>